<comment type="caution">
    <text evidence="2">The sequence shown here is derived from an EMBL/GenBank/DDBJ whole genome shotgun (WGS) entry which is preliminary data.</text>
</comment>
<name>A0ABV1NKL4_9CAUL</name>
<accession>A0ABV1NKL4</accession>
<evidence type="ECO:0000313" key="3">
    <source>
        <dbReference type="Proteomes" id="UP001445732"/>
    </source>
</evidence>
<protein>
    <submittedName>
        <fullName evidence="2">Uncharacterized protein</fullName>
    </submittedName>
</protein>
<gene>
    <name evidence="2" type="ORF">ABN401_04055</name>
</gene>
<proteinExistence type="predicted"/>
<evidence type="ECO:0000256" key="1">
    <source>
        <dbReference type="SAM" id="MobiDB-lite"/>
    </source>
</evidence>
<dbReference type="EMBL" id="JBEGDD010000002">
    <property type="protein sequence ID" value="MEQ7154380.1"/>
    <property type="molecule type" value="Genomic_DNA"/>
</dbReference>
<sequence>MIRQAMVADVVDGVSSLPPVCHDMVSQPRATTPGRDRSVHPGLLRGTAKETLVEA</sequence>
<keyword evidence="3" id="KW-1185">Reference proteome</keyword>
<evidence type="ECO:0000313" key="2">
    <source>
        <dbReference type="EMBL" id="MEQ7154380.1"/>
    </source>
</evidence>
<dbReference type="Proteomes" id="UP001445732">
    <property type="component" value="Unassembled WGS sequence"/>
</dbReference>
<organism evidence="2 3">
    <name type="scientific">Brevundimonas aurifodinae</name>
    <dbReference type="NCBI Taxonomy" id="1508312"/>
    <lineage>
        <taxon>Bacteria</taxon>
        <taxon>Pseudomonadati</taxon>
        <taxon>Pseudomonadota</taxon>
        <taxon>Alphaproteobacteria</taxon>
        <taxon>Caulobacterales</taxon>
        <taxon>Caulobacteraceae</taxon>
        <taxon>Brevundimonas</taxon>
    </lineage>
</organism>
<reference evidence="2 3" key="1">
    <citation type="submission" date="2024-06" db="EMBL/GenBank/DDBJ databases">
        <title>Brevundimonas sp. C11.</title>
        <authorList>
            <person name="Maltman C."/>
        </authorList>
    </citation>
    <scope>NUCLEOTIDE SEQUENCE [LARGE SCALE GENOMIC DNA]</scope>
    <source>
        <strain evidence="2 3">C11</strain>
    </source>
</reference>
<feature type="region of interest" description="Disordered" evidence="1">
    <location>
        <begin position="25"/>
        <end position="55"/>
    </location>
</feature>
<dbReference type="RefSeq" id="WP_349683549.1">
    <property type="nucleotide sequence ID" value="NZ_JBEGDD010000002.1"/>
</dbReference>